<feature type="transmembrane region" description="Helical" evidence="12">
    <location>
        <begin position="170"/>
        <end position="191"/>
    </location>
</feature>
<reference evidence="13 14" key="1">
    <citation type="submission" date="2018-11" db="EMBL/GenBank/DDBJ databases">
        <title>Complete genome sequence of Nocardioides baekrokdamisoli strain KCTC 39748.</title>
        <authorList>
            <person name="Kang S.W."/>
            <person name="Lee K.C."/>
            <person name="Kim K.K."/>
            <person name="Kim J.S."/>
            <person name="Kim D.S."/>
            <person name="Ko S.H."/>
            <person name="Yang S.H."/>
            <person name="Shin Y.K."/>
            <person name="Lee J.S."/>
        </authorList>
    </citation>
    <scope>NUCLEOTIDE SEQUENCE [LARGE SCALE GENOMIC DNA]</scope>
    <source>
        <strain evidence="13 14">KCTC 39748</strain>
    </source>
</reference>
<dbReference type="Proteomes" id="UP000271573">
    <property type="component" value="Chromosome"/>
</dbReference>
<evidence type="ECO:0000313" key="13">
    <source>
        <dbReference type="EMBL" id="BBH15879.1"/>
    </source>
</evidence>
<keyword evidence="7" id="KW-0408">Iron</keyword>
<feature type="transmembrane region" description="Helical" evidence="12">
    <location>
        <begin position="263"/>
        <end position="283"/>
    </location>
</feature>
<name>A0A3G9IYV0_9ACTN</name>
<gene>
    <name evidence="13" type="ORF">Back2_01660</name>
</gene>
<evidence type="ECO:0000256" key="12">
    <source>
        <dbReference type="SAM" id="Phobius"/>
    </source>
</evidence>
<evidence type="ECO:0000256" key="6">
    <source>
        <dbReference type="ARBA" id="ARBA00023002"/>
    </source>
</evidence>
<keyword evidence="14" id="KW-1185">Reference proteome</keyword>
<keyword evidence="3 12" id="KW-0812">Transmembrane</keyword>
<comment type="subcellular location">
    <subcellularLocation>
        <location evidence="1">Membrane</location>
        <topology evidence="1">Multi-pass membrane protein</topology>
    </subcellularLocation>
</comment>
<proteinExistence type="predicted"/>
<keyword evidence="8" id="KW-0350">Heme biosynthesis</keyword>
<feature type="transmembrane region" description="Helical" evidence="12">
    <location>
        <begin position="238"/>
        <end position="257"/>
    </location>
</feature>
<keyword evidence="4" id="KW-0479">Metal-binding</keyword>
<dbReference type="Pfam" id="PF02628">
    <property type="entry name" value="COX15-CtaA"/>
    <property type="match status" value="1"/>
</dbReference>
<keyword evidence="2" id="KW-1003">Cell membrane</keyword>
<evidence type="ECO:0000256" key="1">
    <source>
        <dbReference type="ARBA" id="ARBA00004141"/>
    </source>
</evidence>
<evidence type="ECO:0000256" key="5">
    <source>
        <dbReference type="ARBA" id="ARBA00022989"/>
    </source>
</evidence>
<sequence length="290" mass="30214">MGRGGGGGDSQDLQMGVKDITNRMAPYLQPLAWTTLIANILIVVTGGVVRLTGSGLGCPTWPQCQGNSLVPHGAVNHHKIIEFSNRSLTDVLVVIAIVTVVAAWTTPHRKQAVWIALGIPAQAVLGGITVLTDLNPWVVSLHLMLSMAIIALSVRLLLTVLGRCSAPDVLGVAQGLAAAAVLYLGTVVTGAGPHAGDEKAHRNGLSALQTAQLHTDAVMLLTGLTIALVVLRRSPAAYALLAAVVVNAVIGFVQYFTHLPIPLVAAHMFGASLVAAASTWVLLERRNSLA</sequence>
<evidence type="ECO:0000256" key="10">
    <source>
        <dbReference type="ARBA" id="ARBA00023157"/>
    </source>
</evidence>
<protein>
    <submittedName>
        <fullName evidence="13">Protein required for cytochrome oxidase assembly</fullName>
    </submittedName>
</protein>
<feature type="transmembrane region" description="Helical" evidence="12">
    <location>
        <begin position="87"/>
        <end position="105"/>
    </location>
</feature>
<dbReference type="InterPro" id="IPR003780">
    <property type="entry name" value="COX15/CtaA_fam"/>
</dbReference>
<keyword evidence="6" id="KW-0560">Oxidoreductase</keyword>
<dbReference type="KEGG" id="nbe:Back2_01660"/>
<dbReference type="GO" id="GO:0006784">
    <property type="term" value="P:heme A biosynthetic process"/>
    <property type="evidence" value="ECO:0007669"/>
    <property type="project" value="InterPro"/>
</dbReference>
<evidence type="ECO:0000256" key="7">
    <source>
        <dbReference type="ARBA" id="ARBA00023004"/>
    </source>
</evidence>
<keyword evidence="9 12" id="KW-0472">Membrane</keyword>
<evidence type="ECO:0000256" key="11">
    <source>
        <dbReference type="ARBA" id="ARBA00023444"/>
    </source>
</evidence>
<dbReference type="InterPro" id="IPR050450">
    <property type="entry name" value="COX15/CtaA_HemeA_synthase"/>
</dbReference>
<dbReference type="PANTHER" id="PTHR35457:SF1">
    <property type="entry name" value="HEME A SYNTHASE"/>
    <property type="match status" value="1"/>
</dbReference>
<feature type="transmembrane region" description="Helical" evidence="12">
    <location>
        <begin position="137"/>
        <end position="158"/>
    </location>
</feature>
<evidence type="ECO:0000313" key="14">
    <source>
        <dbReference type="Proteomes" id="UP000271573"/>
    </source>
</evidence>
<keyword evidence="5 12" id="KW-1133">Transmembrane helix</keyword>
<dbReference type="GO" id="GO:0046872">
    <property type="term" value="F:metal ion binding"/>
    <property type="evidence" value="ECO:0007669"/>
    <property type="project" value="UniProtKB-KW"/>
</dbReference>
<evidence type="ECO:0000256" key="8">
    <source>
        <dbReference type="ARBA" id="ARBA00023133"/>
    </source>
</evidence>
<feature type="transmembrane region" description="Helical" evidence="12">
    <location>
        <begin position="31"/>
        <end position="51"/>
    </location>
</feature>
<evidence type="ECO:0000256" key="2">
    <source>
        <dbReference type="ARBA" id="ARBA00022475"/>
    </source>
</evidence>
<evidence type="ECO:0000256" key="4">
    <source>
        <dbReference type="ARBA" id="ARBA00022723"/>
    </source>
</evidence>
<evidence type="ECO:0000256" key="3">
    <source>
        <dbReference type="ARBA" id="ARBA00022692"/>
    </source>
</evidence>
<evidence type="ECO:0000256" key="9">
    <source>
        <dbReference type="ARBA" id="ARBA00023136"/>
    </source>
</evidence>
<comment type="pathway">
    <text evidence="11">Porphyrin-containing compound metabolism.</text>
</comment>
<dbReference type="EMBL" id="AP019307">
    <property type="protein sequence ID" value="BBH15879.1"/>
    <property type="molecule type" value="Genomic_DNA"/>
</dbReference>
<dbReference type="GO" id="GO:0016020">
    <property type="term" value="C:membrane"/>
    <property type="evidence" value="ECO:0007669"/>
    <property type="project" value="UniProtKB-SubCell"/>
</dbReference>
<dbReference type="PANTHER" id="PTHR35457">
    <property type="entry name" value="HEME A SYNTHASE"/>
    <property type="match status" value="1"/>
</dbReference>
<dbReference type="GO" id="GO:0016491">
    <property type="term" value="F:oxidoreductase activity"/>
    <property type="evidence" value="ECO:0007669"/>
    <property type="project" value="UniProtKB-KW"/>
</dbReference>
<organism evidence="13 14">
    <name type="scientific">Nocardioides baekrokdamisoli</name>
    <dbReference type="NCBI Taxonomy" id="1804624"/>
    <lineage>
        <taxon>Bacteria</taxon>
        <taxon>Bacillati</taxon>
        <taxon>Actinomycetota</taxon>
        <taxon>Actinomycetes</taxon>
        <taxon>Propionibacteriales</taxon>
        <taxon>Nocardioidaceae</taxon>
        <taxon>Nocardioides</taxon>
    </lineage>
</organism>
<keyword evidence="10" id="KW-1015">Disulfide bond</keyword>
<feature type="transmembrane region" description="Helical" evidence="12">
    <location>
        <begin position="112"/>
        <end position="131"/>
    </location>
</feature>
<feature type="transmembrane region" description="Helical" evidence="12">
    <location>
        <begin position="211"/>
        <end position="231"/>
    </location>
</feature>
<accession>A0A3G9IYV0</accession>
<dbReference type="AlphaFoldDB" id="A0A3G9IYV0"/>